<reference evidence="7" key="1">
    <citation type="submission" date="2021-01" db="EMBL/GenBank/DDBJ databases">
        <authorList>
            <person name="Corre E."/>
            <person name="Pelletier E."/>
            <person name="Niang G."/>
            <person name="Scheremetjew M."/>
            <person name="Finn R."/>
            <person name="Kale V."/>
            <person name="Holt S."/>
            <person name="Cochrane G."/>
            <person name="Meng A."/>
            <person name="Brown T."/>
            <person name="Cohen L."/>
        </authorList>
    </citation>
    <scope>NUCLEOTIDE SEQUENCE</scope>
    <source>
        <strain evidence="7">308</strain>
    </source>
</reference>
<evidence type="ECO:0000313" key="7">
    <source>
        <dbReference type="EMBL" id="CAD8874337.1"/>
    </source>
</evidence>
<dbReference type="PROSITE" id="PS50016">
    <property type="entry name" value="ZF_PHD_2"/>
    <property type="match status" value="1"/>
</dbReference>
<dbReference type="SUPFAM" id="SSF57903">
    <property type="entry name" value="FYVE/PHD zinc finger"/>
    <property type="match status" value="1"/>
</dbReference>
<dbReference type="InterPro" id="IPR029617">
    <property type="entry name" value="Snt2"/>
</dbReference>
<proteinExistence type="predicted"/>
<accession>A0A7S1B414</accession>
<gene>
    <name evidence="7" type="ORF">CHYS00102_LOCUS1512</name>
</gene>
<dbReference type="InterPro" id="IPR019786">
    <property type="entry name" value="Zinc_finger_PHD-type_CS"/>
</dbReference>
<protein>
    <recommendedName>
        <fullName evidence="6">PHD-type domain-containing protein</fullName>
    </recommendedName>
</protein>
<dbReference type="PANTHER" id="PTHR47672">
    <property type="entry name" value="E3 UBIQUITIN-PROTEIN LIGASE SNT2"/>
    <property type="match status" value="1"/>
</dbReference>
<feature type="domain" description="PHD-type" evidence="6">
    <location>
        <begin position="23"/>
        <end position="77"/>
    </location>
</feature>
<evidence type="ECO:0000259" key="6">
    <source>
        <dbReference type="PROSITE" id="PS50016"/>
    </source>
</evidence>
<name>A0A7S1B414_9STRA</name>
<dbReference type="GO" id="GO:0008270">
    <property type="term" value="F:zinc ion binding"/>
    <property type="evidence" value="ECO:0007669"/>
    <property type="project" value="UniProtKB-KW"/>
</dbReference>
<dbReference type="GO" id="GO:0036205">
    <property type="term" value="P:histone catabolic process"/>
    <property type="evidence" value="ECO:0007669"/>
    <property type="project" value="TreeGrafter"/>
</dbReference>
<sequence>MSLASSGGGSSGNASASKKSRSVPKCDICAMKDGVVGKRMLTCSVCGVHVHGECYGEAEETIRRRSSRWTCHACGWVRASPGRTRPRKCVLCSVDHGVHAMHPLYDTYGKRGKHATLPNGELAWVHSLCAVMIGSSALMKGCVFACDKKGRYDGDEEDSDEEDSDKEEEEEEEAPQLEWSGGTGRQQCPGL</sequence>
<dbReference type="Gene3D" id="3.30.40.10">
    <property type="entry name" value="Zinc/RING finger domain, C3HC4 (zinc finger)"/>
    <property type="match status" value="1"/>
</dbReference>
<evidence type="ECO:0000256" key="3">
    <source>
        <dbReference type="ARBA" id="ARBA00022833"/>
    </source>
</evidence>
<evidence type="ECO:0000256" key="2">
    <source>
        <dbReference type="ARBA" id="ARBA00022771"/>
    </source>
</evidence>
<dbReference type="PROSITE" id="PS01359">
    <property type="entry name" value="ZF_PHD_1"/>
    <property type="match status" value="1"/>
</dbReference>
<dbReference type="InterPro" id="IPR001965">
    <property type="entry name" value="Znf_PHD"/>
</dbReference>
<feature type="region of interest" description="Disordered" evidence="5">
    <location>
        <begin position="150"/>
        <end position="191"/>
    </location>
</feature>
<dbReference type="SMART" id="SM00249">
    <property type="entry name" value="PHD"/>
    <property type="match status" value="1"/>
</dbReference>
<dbReference type="Pfam" id="PF00628">
    <property type="entry name" value="PHD"/>
    <property type="match status" value="1"/>
</dbReference>
<dbReference type="InterPro" id="IPR013083">
    <property type="entry name" value="Znf_RING/FYVE/PHD"/>
</dbReference>
<keyword evidence="1" id="KW-0479">Metal-binding</keyword>
<evidence type="ECO:0000256" key="4">
    <source>
        <dbReference type="PROSITE-ProRule" id="PRU00146"/>
    </source>
</evidence>
<dbReference type="EMBL" id="HBFR01002333">
    <property type="protein sequence ID" value="CAD8874337.1"/>
    <property type="molecule type" value="Transcribed_RNA"/>
</dbReference>
<keyword evidence="3" id="KW-0862">Zinc</keyword>
<keyword evidence="2 4" id="KW-0863">Zinc-finger</keyword>
<dbReference type="InterPro" id="IPR019787">
    <property type="entry name" value="Znf_PHD-finger"/>
</dbReference>
<feature type="compositionally biased region" description="Acidic residues" evidence="5">
    <location>
        <begin position="154"/>
        <end position="175"/>
    </location>
</feature>
<dbReference type="AlphaFoldDB" id="A0A7S1B414"/>
<dbReference type="PANTHER" id="PTHR47672:SF1">
    <property type="entry name" value="E3 UBIQUITIN-PROTEIN LIGASE SNT2"/>
    <property type="match status" value="1"/>
</dbReference>
<dbReference type="InterPro" id="IPR011011">
    <property type="entry name" value="Znf_FYVE_PHD"/>
</dbReference>
<dbReference type="GO" id="GO:0048189">
    <property type="term" value="C:Lid2 complex"/>
    <property type="evidence" value="ECO:0007669"/>
    <property type="project" value="TreeGrafter"/>
</dbReference>
<evidence type="ECO:0000256" key="1">
    <source>
        <dbReference type="ARBA" id="ARBA00022723"/>
    </source>
</evidence>
<organism evidence="7">
    <name type="scientific">Corethron hystrix</name>
    <dbReference type="NCBI Taxonomy" id="216773"/>
    <lineage>
        <taxon>Eukaryota</taxon>
        <taxon>Sar</taxon>
        <taxon>Stramenopiles</taxon>
        <taxon>Ochrophyta</taxon>
        <taxon>Bacillariophyta</taxon>
        <taxon>Coscinodiscophyceae</taxon>
        <taxon>Corethrophycidae</taxon>
        <taxon>Corethrales</taxon>
        <taxon>Corethraceae</taxon>
        <taxon>Corethron</taxon>
    </lineage>
</organism>
<dbReference type="GO" id="GO:0004842">
    <property type="term" value="F:ubiquitin-protein transferase activity"/>
    <property type="evidence" value="ECO:0007669"/>
    <property type="project" value="TreeGrafter"/>
</dbReference>
<evidence type="ECO:0000256" key="5">
    <source>
        <dbReference type="SAM" id="MobiDB-lite"/>
    </source>
</evidence>